<dbReference type="EC" id="3.4.19.12" evidence="2"/>
<dbReference type="PROSITE" id="PS00972">
    <property type="entry name" value="USP_1"/>
    <property type="match status" value="1"/>
</dbReference>
<dbReference type="GO" id="GO:0004843">
    <property type="term" value="F:cysteine-type deubiquitinase activity"/>
    <property type="evidence" value="ECO:0007669"/>
    <property type="project" value="UniProtKB-EC"/>
</dbReference>
<dbReference type="InterPro" id="IPR038765">
    <property type="entry name" value="Papain-like_cys_pep_sf"/>
</dbReference>
<dbReference type="Gene3D" id="3.90.70.10">
    <property type="entry name" value="Cysteine proteinases"/>
    <property type="match status" value="1"/>
</dbReference>
<evidence type="ECO:0000256" key="3">
    <source>
        <dbReference type="ARBA" id="ARBA00022670"/>
    </source>
</evidence>
<organism evidence="9 10">
    <name type="scientific">Aureobasidium pullulans</name>
    <name type="common">Black yeast</name>
    <name type="synonym">Pullularia pullulans</name>
    <dbReference type="NCBI Taxonomy" id="5580"/>
    <lineage>
        <taxon>Eukaryota</taxon>
        <taxon>Fungi</taxon>
        <taxon>Dikarya</taxon>
        <taxon>Ascomycota</taxon>
        <taxon>Pezizomycotina</taxon>
        <taxon>Dothideomycetes</taxon>
        <taxon>Dothideomycetidae</taxon>
        <taxon>Dothideales</taxon>
        <taxon>Saccotheciaceae</taxon>
        <taxon>Aureobasidium</taxon>
    </lineage>
</organism>
<dbReference type="GO" id="GO:0043161">
    <property type="term" value="P:proteasome-mediated ubiquitin-dependent protein catabolic process"/>
    <property type="evidence" value="ECO:0007669"/>
    <property type="project" value="InterPro"/>
</dbReference>
<dbReference type="GO" id="GO:0016579">
    <property type="term" value="P:protein deubiquitination"/>
    <property type="evidence" value="ECO:0007669"/>
    <property type="project" value="InterPro"/>
</dbReference>
<dbReference type="AlphaFoldDB" id="A0A4S8V3X5"/>
<dbReference type="EMBL" id="QZAJ01000833">
    <property type="protein sequence ID" value="THW05707.1"/>
    <property type="molecule type" value="Genomic_DNA"/>
</dbReference>
<dbReference type="InterPro" id="IPR025305">
    <property type="entry name" value="UCH_repeat_domain"/>
</dbReference>
<dbReference type="GO" id="GO:0070628">
    <property type="term" value="F:proteasome binding"/>
    <property type="evidence" value="ECO:0007669"/>
    <property type="project" value="TreeGrafter"/>
</dbReference>
<dbReference type="InterPro" id="IPR028889">
    <property type="entry name" value="USP"/>
</dbReference>
<proteinExistence type="predicted"/>
<feature type="region of interest" description="Disordered" evidence="7">
    <location>
        <begin position="1146"/>
        <end position="1183"/>
    </location>
</feature>
<comment type="caution">
    <text evidence="9">The sequence shown here is derived from an EMBL/GenBank/DDBJ whole genome shotgun (WGS) entry which is preliminary data.</text>
</comment>
<dbReference type="InterPro" id="IPR044635">
    <property type="entry name" value="UBP14-like"/>
</dbReference>
<dbReference type="Proteomes" id="UP000308014">
    <property type="component" value="Unassembled WGS sequence"/>
</dbReference>
<evidence type="ECO:0000256" key="7">
    <source>
        <dbReference type="SAM" id="MobiDB-lite"/>
    </source>
</evidence>
<evidence type="ECO:0000256" key="5">
    <source>
        <dbReference type="ARBA" id="ARBA00022801"/>
    </source>
</evidence>
<evidence type="ECO:0000256" key="1">
    <source>
        <dbReference type="ARBA" id="ARBA00000707"/>
    </source>
</evidence>
<gene>
    <name evidence="9" type="ORF">D6D24_10164</name>
</gene>
<reference evidence="9 10" key="1">
    <citation type="submission" date="2018-10" db="EMBL/GenBank/DDBJ databases">
        <title>Fifty Aureobasidium pullulans genomes reveal a recombining polyextremotolerant generalist.</title>
        <authorList>
            <person name="Gostincar C."/>
            <person name="Turk M."/>
            <person name="Zajc J."/>
            <person name="Gunde-Cimerman N."/>
        </authorList>
    </citation>
    <scope>NUCLEOTIDE SEQUENCE [LARGE SCALE GENOMIC DNA]</scope>
    <source>
        <strain evidence="9 10">EXF-11318</strain>
    </source>
</reference>
<keyword evidence="5" id="KW-0378">Hydrolase</keyword>
<evidence type="ECO:0000256" key="2">
    <source>
        <dbReference type="ARBA" id="ARBA00012759"/>
    </source>
</evidence>
<accession>A0A4S8V3X5</accession>
<evidence type="ECO:0000256" key="4">
    <source>
        <dbReference type="ARBA" id="ARBA00022786"/>
    </source>
</evidence>
<feature type="compositionally biased region" description="Polar residues" evidence="7">
    <location>
        <begin position="743"/>
        <end position="756"/>
    </location>
</feature>
<feature type="domain" description="USP" evidence="8">
    <location>
        <begin position="609"/>
        <end position="1118"/>
    </location>
</feature>
<dbReference type="PROSITE" id="PS50235">
    <property type="entry name" value="USP_3"/>
    <property type="match status" value="1"/>
</dbReference>
<evidence type="ECO:0000313" key="10">
    <source>
        <dbReference type="Proteomes" id="UP000308014"/>
    </source>
</evidence>
<dbReference type="InterPro" id="IPR001394">
    <property type="entry name" value="Peptidase_C19_UCH"/>
</dbReference>
<dbReference type="InterPro" id="IPR018200">
    <property type="entry name" value="USP_CS"/>
</dbReference>
<dbReference type="PANTHER" id="PTHR43982:SF6">
    <property type="entry name" value="UBIQUITIN CARBOXYL-TERMINAL HYDROLASE 2-RELATED"/>
    <property type="match status" value="1"/>
</dbReference>
<name>A0A4S8V3X5_AURPU</name>
<evidence type="ECO:0000313" key="9">
    <source>
        <dbReference type="EMBL" id="THW05707.1"/>
    </source>
</evidence>
<comment type="catalytic activity">
    <reaction evidence="1">
        <text>Thiol-dependent hydrolysis of ester, thioester, amide, peptide and isopeptide bonds formed by the C-terminal Gly of ubiquitin (a 76-residue protein attached to proteins as an intracellular targeting signal).</text>
        <dbReference type="EC" id="3.4.19.12"/>
    </reaction>
</comment>
<feature type="region of interest" description="Disordered" evidence="7">
    <location>
        <begin position="731"/>
        <end position="803"/>
    </location>
</feature>
<keyword evidence="6" id="KW-0788">Thiol protease</keyword>
<keyword evidence="4" id="KW-0833">Ubl conjugation pathway</keyword>
<evidence type="ECO:0000259" key="8">
    <source>
        <dbReference type="PROSITE" id="PS50235"/>
    </source>
</evidence>
<dbReference type="PANTHER" id="PTHR43982">
    <property type="entry name" value="UBIQUITIN CARBOXYL-TERMINAL HYDROLASE"/>
    <property type="match status" value="1"/>
</dbReference>
<dbReference type="Pfam" id="PF13446">
    <property type="entry name" value="RPT"/>
    <property type="match status" value="2"/>
</dbReference>
<sequence length="1183" mass="133115">MPLRASQPGNILAAFQIAFGKTAPKFLHDLLRFDPQSIHANRNILIDDPPQYDGKARSGPALVLDRGSCKHEYYSHLERCNLPHLDESAQQDTCWKVAASCKKCRLYLTLSIDYPESGCKQPCPNQDYPLHHLRHIETNPSGVGYHFGCSNFGCQALVHVVYEAPVLSKEDVLLLSDGQALSRRYEAVLDNTPDREGVRLANSLDVYTRLKRYVSDSLLESNARRSFPARNKRFMEAFGTECDSLLLRLGFERAEDGDGEHQWKLPSPKPGHDSDPLRLTLERLVLELQYLMDDYCASNAKPNPSRTSYRDAKVDLARTLSAQGYDKVPGRNLASSEEDHPCYASLGALGDFSDGLIEYCYERQTTCDPQEGPYYFDCLQDLATGRSSEQLILKSSKLASQNVLSKKDNDQAYKALGIDPDRQKTVGDEEIIGIYRSRWSSSGPTGRSDLKVALRTLGNARSSRPMLDAAADTVETYEQALAWLDANESQADDTIIALYGVKVDDSHNDPMTKDLARRAVDIIAKQRKSEMLHSWLATGEMTSSTMSLEDACKHFELEDLDKIDPDTLEAVFLVAPPGTTTDRATATIRKAMADQNAGKPSHSTETWPVGLISHGNTCYLNSLLQYYFTVKPLRELVLNFDKYKYDLAAQGAKNERVGNLHRPEYEIESFQSLTNDLRHLFERMIRDRGPAVRPEADLVCRAFLKPTSPEADTTGAQQDESVDVNMTSAENVNTPGTVEESAMISQASSTTLQGDATLTPPATPKGEKEGELLAPPLPPRRPATPSQTSKTNLEKAEEAARQQQDVAEVMEELLTRLRASIKPLGQDSQGEQMDQLRDIFNMRIADTIVAEGEETSTKEDDFTNLMLLPPYEPTNIYSALDRVLDLHPEPNANKPVSVYKTFKSFPPILQISINRILLDRHGKPAKSEHSIKIEEYLYMDRYSEDEAILARRKQCWEWRRRLRGLQAEKDIIQKTKINIDGPSTLDGISDWLSTIPDVDEILKDIGVDPVNVPEGLASNLQQESISQRARLTDIAKEVRELEDDIAKQFSGPEFEKLKYRLHAVFFHRGSTGHGHYWTYIYDIHHNIWRLYNDETVEEFTKINEILNAEGWHQGTPTYAVYVRDDTKEQYVEPLRRDVEELVDEPMPDAAASFSAAPTQTSSVGFEGDWKQEPEGPQPVEINW</sequence>
<dbReference type="PROSITE" id="PS00973">
    <property type="entry name" value="USP_2"/>
    <property type="match status" value="1"/>
</dbReference>
<evidence type="ECO:0000256" key="6">
    <source>
        <dbReference type="ARBA" id="ARBA00022807"/>
    </source>
</evidence>
<keyword evidence="3" id="KW-0645">Protease</keyword>
<protein>
    <recommendedName>
        <fullName evidence="2">ubiquitinyl hydrolase 1</fullName>
        <ecNumber evidence="2">3.4.19.12</ecNumber>
    </recommendedName>
</protein>
<dbReference type="Pfam" id="PF00443">
    <property type="entry name" value="UCH"/>
    <property type="match status" value="1"/>
</dbReference>
<dbReference type="SUPFAM" id="SSF54001">
    <property type="entry name" value="Cysteine proteinases"/>
    <property type="match status" value="1"/>
</dbReference>
<dbReference type="GO" id="GO:0061136">
    <property type="term" value="P:regulation of proteasomal protein catabolic process"/>
    <property type="evidence" value="ECO:0007669"/>
    <property type="project" value="TreeGrafter"/>
</dbReference>